<accession>A0A2Z7BAI5</accession>
<dbReference type="PANTHER" id="PTHR33386:SF5">
    <property type="entry name" value="OS02G0740600 PROTEIN"/>
    <property type="match status" value="1"/>
</dbReference>
<evidence type="ECO:0000313" key="2">
    <source>
        <dbReference type="EMBL" id="KZV31250.1"/>
    </source>
</evidence>
<evidence type="ECO:0000313" key="3">
    <source>
        <dbReference type="Proteomes" id="UP000250235"/>
    </source>
</evidence>
<protein>
    <submittedName>
        <fullName evidence="2">Uncharacterized protein</fullName>
    </submittedName>
</protein>
<dbReference type="PANTHER" id="PTHR33386">
    <property type="entry name" value="OS02G0740600 PROTEIN"/>
    <property type="match status" value="1"/>
</dbReference>
<name>A0A2Z7BAI5_9LAMI</name>
<keyword evidence="3" id="KW-1185">Reference proteome</keyword>
<gene>
    <name evidence="2" type="ORF">F511_13044</name>
</gene>
<organism evidence="2 3">
    <name type="scientific">Dorcoceras hygrometricum</name>
    <dbReference type="NCBI Taxonomy" id="472368"/>
    <lineage>
        <taxon>Eukaryota</taxon>
        <taxon>Viridiplantae</taxon>
        <taxon>Streptophyta</taxon>
        <taxon>Embryophyta</taxon>
        <taxon>Tracheophyta</taxon>
        <taxon>Spermatophyta</taxon>
        <taxon>Magnoliopsida</taxon>
        <taxon>eudicotyledons</taxon>
        <taxon>Gunneridae</taxon>
        <taxon>Pentapetalae</taxon>
        <taxon>asterids</taxon>
        <taxon>lamiids</taxon>
        <taxon>Lamiales</taxon>
        <taxon>Gesneriaceae</taxon>
        <taxon>Didymocarpoideae</taxon>
        <taxon>Trichosporeae</taxon>
        <taxon>Loxocarpinae</taxon>
        <taxon>Dorcoceras</taxon>
    </lineage>
</organism>
<dbReference type="AlphaFoldDB" id="A0A2Z7BAI5"/>
<reference evidence="2 3" key="1">
    <citation type="journal article" date="2015" name="Proc. Natl. Acad. Sci. U.S.A.">
        <title>The resurrection genome of Boea hygrometrica: A blueprint for survival of dehydration.</title>
        <authorList>
            <person name="Xiao L."/>
            <person name="Yang G."/>
            <person name="Zhang L."/>
            <person name="Yang X."/>
            <person name="Zhao S."/>
            <person name="Ji Z."/>
            <person name="Zhou Q."/>
            <person name="Hu M."/>
            <person name="Wang Y."/>
            <person name="Chen M."/>
            <person name="Xu Y."/>
            <person name="Jin H."/>
            <person name="Xiao X."/>
            <person name="Hu G."/>
            <person name="Bao F."/>
            <person name="Hu Y."/>
            <person name="Wan P."/>
            <person name="Li L."/>
            <person name="Deng X."/>
            <person name="Kuang T."/>
            <person name="Xiang C."/>
            <person name="Zhu J.K."/>
            <person name="Oliver M.J."/>
            <person name="He Y."/>
        </authorList>
    </citation>
    <scope>NUCLEOTIDE SEQUENCE [LARGE SCALE GENOMIC DNA]</scope>
    <source>
        <strain evidence="3">cv. XS01</strain>
    </source>
</reference>
<dbReference type="Proteomes" id="UP000250235">
    <property type="component" value="Unassembled WGS sequence"/>
</dbReference>
<feature type="region of interest" description="Disordered" evidence="1">
    <location>
        <begin position="1"/>
        <end position="28"/>
    </location>
</feature>
<dbReference type="OrthoDB" id="1905524at2759"/>
<dbReference type="EMBL" id="KV007597">
    <property type="protein sequence ID" value="KZV31250.1"/>
    <property type="molecule type" value="Genomic_DNA"/>
</dbReference>
<proteinExistence type="predicted"/>
<evidence type="ECO:0000256" key="1">
    <source>
        <dbReference type="SAM" id="MobiDB-lite"/>
    </source>
</evidence>
<sequence length="72" mass="7727">MDSGSWADQWDNSSDPLSKKKKGSGGDGVAAMFRKKVLGKTKAVASTGVKKVSHVTSVGFQWIKGKCQKNKQ</sequence>